<evidence type="ECO:0000313" key="5">
    <source>
        <dbReference type="Proteomes" id="UP000886800"/>
    </source>
</evidence>
<proteinExistence type="predicted"/>
<dbReference type="Proteomes" id="UP000886800">
    <property type="component" value="Unassembled WGS sequence"/>
</dbReference>
<dbReference type="AlphaFoldDB" id="A0A9D2B707"/>
<dbReference type="GO" id="GO:0032259">
    <property type="term" value="P:methylation"/>
    <property type="evidence" value="ECO:0007669"/>
    <property type="project" value="UniProtKB-KW"/>
</dbReference>
<dbReference type="CDD" id="cd02440">
    <property type="entry name" value="AdoMet_MTases"/>
    <property type="match status" value="1"/>
</dbReference>
<dbReference type="PANTHER" id="PTHR43861">
    <property type="entry name" value="TRANS-ACONITATE 2-METHYLTRANSFERASE-RELATED"/>
    <property type="match status" value="1"/>
</dbReference>
<evidence type="ECO:0000259" key="3">
    <source>
        <dbReference type="Pfam" id="PF13649"/>
    </source>
</evidence>
<dbReference type="Pfam" id="PF13649">
    <property type="entry name" value="Methyltransf_25"/>
    <property type="match status" value="1"/>
</dbReference>
<keyword evidence="1 4" id="KW-0489">Methyltransferase</keyword>
<reference evidence="4" key="1">
    <citation type="journal article" date="2021" name="PeerJ">
        <title>Extensive microbial diversity within the chicken gut microbiome revealed by metagenomics and culture.</title>
        <authorList>
            <person name="Gilroy R."/>
            <person name="Ravi A."/>
            <person name="Getino M."/>
            <person name="Pursley I."/>
            <person name="Horton D.L."/>
            <person name="Alikhan N.F."/>
            <person name="Baker D."/>
            <person name="Gharbi K."/>
            <person name="Hall N."/>
            <person name="Watson M."/>
            <person name="Adriaenssens E.M."/>
            <person name="Foster-Nyarko E."/>
            <person name="Jarju S."/>
            <person name="Secka A."/>
            <person name="Antonio M."/>
            <person name="Oren A."/>
            <person name="Chaudhuri R.R."/>
            <person name="La Ragione R."/>
            <person name="Hildebrand F."/>
            <person name="Pallen M.J."/>
        </authorList>
    </citation>
    <scope>NUCLEOTIDE SEQUENCE</scope>
    <source>
        <strain evidence="4">CHK188-5543</strain>
    </source>
</reference>
<evidence type="ECO:0000256" key="2">
    <source>
        <dbReference type="ARBA" id="ARBA00022679"/>
    </source>
</evidence>
<dbReference type="GO" id="GO:0008168">
    <property type="term" value="F:methyltransferase activity"/>
    <property type="evidence" value="ECO:0007669"/>
    <property type="project" value="UniProtKB-KW"/>
</dbReference>
<reference evidence="4" key="2">
    <citation type="submission" date="2021-04" db="EMBL/GenBank/DDBJ databases">
        <authorList>
            <person name="Gilroy R."/>
        </authorList>
    </citation>
    <scope>NUCLEOTIDE SEQUENCE</scope>
    <source>
        <strain evidence="4">CHK188-5543</strain>
    </source>
</reference>
<evidence type="ECO:0000256" key="1">
    <source>
        <dbReference type="ARBA" id="ARBA00022603"/>
    </source>
</evidence>
<sequence>MSAYRAFAAYYDRLTREIDYPGRAAYFDRLIRQHLPVDSGTILLDLACGTGSLSVEFSKLGYDVIGVDASPDMLAEAQQKPATRPVLYLCQTFQQLDLYGTVDVAVCALDSLNHITRLGELEQAVGRVSLFTAPGGLFLFDVNTPYKHREVLGNNTFVYDLDDLYCVWQNTTDRQLRTRISLDFFVRRQGAYYRESERFYERGYTREQLEGVLARTGYQLLAVYGADTQQPLGETDQRAVYLARKL</sequence>
<protein>
    <submittedName>
        <fullName evidence="4">Methyltransferase domain-containing protein</fullName>
    </submittedName>
</protein>
<dbReference type="Gene3D" id="3.40.50.150">
    <property type="entry name" value="Vaccinia Virus protein VP39"/>
    <property type="match status" value="1"/>
</dbReference>
<dbReference type="InterPro" id="IPR029063">
    <property type="entry name" value="SAM-dependent_MTases_sf"/>
</dbReference>
<dbReference type="PANTHER" id="PTHR43861:SF1">
    <property type="entry name" value="TRANS-ACONITATE 2-METHYLTRANSFERASE"/>
    <property type="match status" value="1"/>
</dbReference>
<keyword evidence="2" id="KW-0808">Transferase</keyword>
<gene>
    <name evidence="4" type="ORF">H9736_05235</name>
</gene>
<dbReference type="Gene3D" id="2.20.25.110">
    <property type="entry name" value="S-adenosyl-L-methionine-dependent methyltransferases"/>
    <property type="match status" value="1"/>
</dbReference>
<feature type="domain" description="Methyltransferase" evidence="3">
    <location>
        <begin position="44"/>
        <end position="136"/>
    </location>
</feature>
<organism evidence="4 5">
    <name type="scientific">Candidatus Anaerotruncus excrementipullorum</name>
    <dbReference type="NCBI Taxonomy" id="2838465"/>
    <lineage>
        <taxon>Bacteria</taxon>
        <taxon>Bacillati</taxon>
        <taxon>Bacillota</taxon>
        <taxon>Clostridia</taxon>
        <taxon>Eubacteriales</taxon>
        <taxon>Oscillospiraceae</taxon>
        <taxon>Anaerotruncus</taxon>
    </lineage>
</organism>
<comment type="caution">
    <text evidence="4">The sequence shown here is derived from an EMBL/GenBank/DDBJ whole genome shotgun (WGS) entry which is preliminary data.</text>
</comment>
<accession>A0A9D2B707</accession>
<evidence type="ECO:0000313" key="4">
    <source>
        <dbReference type="EMBL" id="HIX65635.1"/>
    </source>
</evidence>
<dbReference type="EMBL" id="DXES01000119">
    <property type="protein sequence ID" value="HIX65635.1"/>
    <property type="molecule type" value="Genomic_DNA"/>
</dbReference>
<dbReference type="SUPFAM" id="SSF53335">
    <property type="entry name" value="S-adenosyl-L-methionine-dependent methyltransferases"/>
    <property type="match status" value="1"/>
</dbReference>
<name>A0A9D2B707_9FIRM</name>
<dbReference type="InterPro" id="IPR041698">
    <property type="entry name" value="Methyltransf_25"/>
</dbReference>